<geneLocation type="plasmid" evidence="2 4">
    <name>pAA04</name>
</geneLocation>
<dbReference type="RefSeq" id="WP_210301711.1">
    <property type="nucleotide sequence ID" value="NZ_JACICB010000021.1"/>
</dbReference>
<dbReference type="Pfam" id="PF12697">
    <property type="entry name" value="Abhydrolase_6"/>
    <property type="match status" value="1"/>
</dbReference>
<dbReference type="KEGG" id="aak:AA2016_6631"/>
<dbReference type="GO" id="GO:0016787">
    <property type="term" value="F:hydrolase activity"/>
    <property type="evidence" value="ECO:0007669"/>
    <property type="project" value="UniProtKB-KW"/>
</dbReference>
<dbReference type="PRINTS" id="PR00111">
    <property type="entry name" value="ABHYDROLASE"/>
</dbReference>
<dbReference type="PANTHER" id="PTHR46438">
    <property type="entry name" value="ALPHA/BETA-HYDROLASES SUPERFAMILY PROTEIN"/>
    <property type="match status" value="1"/>
</dbReference>
<name>A0AAC8YVZ5_AMIAI</name>
<keyword evidence="5" id="KW-1185">Reference proteome</keyword>
<dbReference type="SUPFAM" id="SSF53474">
    <property type="entry name" value="alpha/beta-Hydrolases"/>
    <property type="match status" value="1"/>
</dbReference>
<protein>
    <submittedName>
        <fullName evidence="2">Alpha/beta hydrolase</fullName>
    </submittedName>
    <submittedName>
        <fullName evidence="3">Pimeloyl-ACP methyl ester carboxylesterase</fullName>
    </submittedName>
</protein>
<dbReference type="AlphaFoldDB" id="A0AAC8YVZ5"/>
<reference evidence="2 4" key="1">
    <citation type="submission" date="2016-03" db="EMBL/GenBank/DDBJ databases">
        <title>Complete genome of Aminobacter aminovorans KCTC 2477.</title>
        <authorList>
            <person name="Kim K.M."/>
        </authorList>
    </citation>
    <scope>NUCLEOTIDE SEQUENCE [LARGE SCALE GENOMIC DNA]</scope>
    <source>
        <strain evidence="2 4">KCTC 2477</strain>
        <plasmid evidence="2 4">pAA04</plasmid>
    </source>
</reference>
<evidence type="ECO:0000313" key="4">
    <source>
        <dbReference type="Proteomes" id="UP000075755"/>
    </source>
</evidence>
<dbReference type="EMBL" id="CP015009">
    <property type="protein sequence ID" value="AMS45521.1"/>
    <property type="molecule type" value="Genomic_DNA"/>
</dbReference>
<dbReference type="InterPro" id="IPR029058">
    <property type="entry name" value="AB_hydrolase_fold"/>
</dbReference>
<evidence type="ECO:0000313" key="5">
    <source>
        <dbReference type="Proteomes" id="UP000577697"/>
    </source>
</evidence>
<dbReference type="InterPro" id="IPR000073">
    <property type="entry name" value="AB_hydrolase_1"/>
</dbReference>
<accession>A0AAC8YVZ5</accession>
<evidence type="ECO:0000313" key="2">
    <source>
        <dbReference type="EMBL" id="AMS45521.1"/>
    </source>
</evidence>
<dbReference type="PANTHER" id="PTHR46438:SF2">
    <property type="entry name" value="ALPHA_BETA-HYDROLASES SUPERFAMILY PROTEIN"/>
    <property type="match status" value="1"/>
</dbReference>
<organism evidence="2 4">
    <name type="scientific">Aminobacter aminovorans</name>
    <name type="common">Chelatobacter heintzii</name>
    <dbReference type="NCBI Taxonomy" id="83263"/>
    <lineage>
        <taxon>Bacteria</taxon>
        <taxon>Pseudomonadati</taxon>
        <taxon>Pseudomonadota</taxon>
        <taxon>Alphaproteobacteria</taxon>
        <taxon>Hyphomicrobiales</taxon>
        <taxon>Phyllobacteriaceae</taxon>
        <taxon>Aminobacter</taxon>
    </lineage>
</organism>
<dbReference type="InterPro" id="IPR000639">
    <property type="entry name" value="Epox_hydrolase-like"/>
</dbReference>
<proteinExistence type="predicted"/>
<dbReference type="Gene3D" id="3.40.50.1820">
    <property type="entry name" value="alpha/beta hydrolase"/>
    <property type="match status" value="1"/>
</dbReference>
<dbReference type="Proteomes" id="UP000577697">
    <property type="component" value="Unassembled WGS sequence"/>
</dbReference>
<sequence>MAISIARKEMLVDGLETSYLEAGSGKPLVLLHGGEFGGDAEVCWEYTIPELAKRFRVIAPDLLGFGRTAKIVDFVDGRRRRLTHLARFLELVDAIGAPCVGNSMGGMLLLYDAGSPAPLLRPAKIISIAGGGALASESAHFQSLFSYDGSFAGMRRIVDALFHAPKWAADDSYVERRRQSSLAPGAWEAVAAARFRRPVEVQEARTPSEIAYEKVSVPTLVIAGADDKLKPKGWQTDVANAIPGARSVLVADAGHCPQIEQPAITNEVLIRFLTEG</sequence>
<dbReference type="Proteomes" id="UP000075755">
    <property type="component" value="Plasmid pAA04"/>
</dbReference>
<feature type="domain" description="AB hydrolase-1" evidence="1">
    <location>
        <begin position="28"/>
        <end position="266"/>
    </location>
</feature>
<gene>
    <name evidence="2" type="ORF">AA2016_6631</name>
    <name evidence="3" type="ORF">FHS67_004936</name>
</gene>
<reference evidence="3 5" key="2">
    <citation type="submission" date="2020-08" db="EMBL/GenBank/DDBJ databases">
        <title>Genomic Encyclopedia of Type Strains, Phase IV (KMG-IV): sequencing the most valuable type-strain genomes for metagenomic binning, comparative biology and taxonomic classification.</title>
        <authorList>
            <person name="Goeker M."/>
        </authorList>
    </citation>
    <scope>NUCLEOTIDE SEQUENCE [LARGE SCALE GENOMIC DNA]</scope>
    <source>
        <strain evidence="3 5">DSM 10368</strain>
    </source>
</reference>
<dbReference type="EMBL" id="JACICB010000021">
    <property type="protein sequence ID" value="MBB3708596.1"/>
    <property type="molecule type" value="Genomic_DNA"/>
</dbReference>
<keyword evidence="2" id="KW-0378">Hydrolase</keyword>
<keyword evidence="2" id="KW-0614">Plasmid</keyword>
<dbReference type="PRINTS" id="PR00412">
    <property type="entry name" value="EPOXHYDRLASE"/>
</dbReference>
<evidence type="ECO:0000313" key="3">
    <source>
        <dbReference type="EMBL" id="MBB3708596.1"/>
    </source>
</evidence>
<evidence type="ECO:0000259" key="1">
    <source>
        <dbReference type="Pfam" id="PF12697"/>
    </source>
</evidence>